<dbReference type="SMART" id="SM00986">
    <property type="entry name" value="UDG"/>
    <property type="match status" value="1"/>
</dbReference>
<dbReference type="RefSeq" id="WP_193151755.1">
    <property type="nucleotide sequence ID" value="NZ_CP041235.1"/>
</dbReference>
<dbReference type="Proteomes" id="UP000593719">
    <property type="component" value="Chromosome"/>
</dbReference>
<dbReference type="InterPro" id="IPR026353">
    <property type="entry name" value="Hypoxan-DNA_Glyclase"/>
</dbReference>
<dbReference type="GO" id="GO:0033958">
    <property type="term" value="F:DNA-deoxyinosine glycosylase activity"/>
    <property type="evidence" value="ECO:0007669"/>
    <property type="project" value="UniProtKB-EC"/>
</dbReference>
<feature type="domain" description="Uracil-DNA glycosylase-like" evidence="1">
    <location>
        <begin position="10"/>
        <end position="161"/>
    </location>
</feature>
<dbReference type="Gene3D" id="3.40.470.10">
    <property type="entry name" value="Uracil-DNA glycosylase-like domain"/>
    <property type="match status" value="1"/>
</dbReference>
<proteinExistence type="predicted"/>
<dbReference type="InterPro" id="IPR036895">
    <property type="entry name" value="Uracil-DNA_glycosylase-like_sf"/>
</dbReference>
<dbReference type="EMBL" id="CP041235">
    <property type="protein sequence ID" value="QOP43470.1"/>
    <property type="molecule type" value="Genomic_DNA"/>
</dbReference>
<organism evidence="2 3">
    <name type="scientific">Sulfurimonas sediminis</name>
    <dbReference type="NCBI Taxonomy" id="2590020"/>
    <lineage>
        <taxon>Bacteria</taxon>
        <taxon>Pseudomonadati</taxon>
        <taxon>Campylobacterota</taxon>
        <taxon>Epsilonproteobacteria</taxon>
        <taxon>Campylobacterales</taxon>
        <taxon>Sulfurimonadaceae</taxon>
        <taxon>Sulfurimonas</taxon>
    </lineage>
</organism>
<gene>
    <name evidence="2" type="ORF">FJR45_05695</name>
</gene>
<keyword evidence="2" id="KW-0378">Hydrolase</keyword>
<sequence length="165" mass="18975">MQSLHFHTIAPVIFDDSKVLILGSFPSIKSFEEGFYYAHPRNQFWPILGQIFNADIQTKDDKIALCKKHKIALFDSAASLQRDANNSSDTNLKNIEVNDFEKLLTEYPNIKTILFTGKKAQQIFDKKYKDLPVKKILLPSTSPAYASIKFEEKLEKYKEALEENL</sequence>
<dbReference type="AlphaFoldDB" id="A0A7M1B1F6"/>
<dbReference type="CDD" id="cd10032">
    <property type="entry name" value="UDG-F6_HDG"/>
    <property type="match status" value="1"/>
</dbReference>
<protein>
    <submittedName>
        <fullName evidence="2">DNA-deoxyinosine glycosylase</fullName>
        <ecNumber evidence="2">3.2.2.15</ecNumber>
    </submittedName>
</protein>
<dbReference type="EC" id="3.2.2.15" evidence="2"/>
<keyword evidence="2" id="KW-0326">Glycosidase</keyword>
<evidence type="ECO:0000259" key="1">
    <source>
        <dbReference type="SMART" id="SM00986"/>
    </source>
</evidence>
<evidence type="ECO:0000313" key="2">
    <source>
        <dbReference type="EMBL" id="QOP43470.1"/>
    </source>
</evidence>
<dbReference type="SMART" id="SM00987">
    <property type="entry name" value="UreE_C"/>
    <property type="match status" value="1"/>
</dbReference>
<dbReference type="KEGG" id="ssei:FJR45_05695"/>
<name>A0A7M1B1F6_9BACT</name>
<reference evidence="2 3" key="1">
    <citation type="submission" date="2019-06" db="EMBL/GenBank/DDBJ databases">
        <title>Sulfurimonas gotlandica sp. nov., a chemoautotrophic and psychrotolerant epsilonproteobacterium isolated from a pelagic redoxcline, and an emended description of the genus Sulfurimonas.</title>
        <authorList>
            <person name="Wang S."/>
            <person name="Jiang L."/>
            <person name="Shao Z."/>
        </authorList>
    </citation>
    <scope>NUCLEOTIDE SEQUENCE [LARGE SCALE GENOMIC DNA]</scope>
    <source>
        <strain evidence="2 3">S2-6</strain>
    </source>
</reference>
<keyword evidence="3" id="KW-1185">Reference proteome</keyword>
<dbReference type="InterPro" id="IPR005122">
    <property type="entry name" value="Uracil-DNA_glycosylase-like"/>
</dbReference>
<evidence type="ECO:0000313" key="3">
    <source>
        <dbReference type="Proteomes" id="UP000593719"/>
    </source>
</evidence>
<dbReference type="NCBIfam" id="TIGR04274">
    <property type="entry name" value="hypoxanDNAglyco"/>
    <property type="match status" value="1"/>
</dbReference>
<dbReference type="Pfam" id="PF03167">
    <property type="entry name" value="UDG"/>
    <property type="match status" value="1"/>
</dbReference>
<accession>A0A7M1B1F6</accession>
<dbReference type="SUPFAM" id="SSF52141">
    <property type="entry name" value="Uracil-DNA glycosylase-like"/>
    <property type="match status" value="1"/>
</dbReference>